<accession>A0A1R4HIV9</accession>
<dbReference type="EMBL" id="FUKJ01000457">
    <property type="protein sequence ID" value="SJM96153.1"/>
    <property type="molecule type" value="Genomic_DNA"/>
</dbReference>
<sequence>MYRYLFSFLIQLIRDIYGVCFRILHFKNTTLLPTFRTL</sequence>
<dbReference type="Proteomes" id="UP000195442">
    <property type="component" value="Unassembled WGS sequence"/>
</dbReference>
<name>A0A1R4HIV9_9GAMM</name>
<evidence type="ECO:0000313" key="1">
    <source>
        <dbReference type="EMBL" id="SJM96153.1"/>
    </source>
</evidence>
<protein>
    <submittedName>
        <fullName evidence="1">Uncharacterized protein</fullName>
    </submittedName>
</protein>
<organism evidence="1 2">
    <name type="scientific">Crenothrix polyspora</name>
    <dbReference type="NCBI Taxonomy" id="360316"/>
    <lineage>
        <taxon>Bacteria</taxon>
        <taxon>Pseudomonadati</taxon>
        <taxon>Pseudomonadota</taxon>
        <taxon>Gammaproteobacteria</taxon>
        <taxon>Methylococcales</taxon>
        <taxon>Crenotrichaceae</taxon>
        <taxon>Crenothrix</taxon>
    </lineage>
</organism>
<dbReference type="AlphaFoldDB" id="A0A1R4HIV9"/>
<gene>
    <name evidence="1" type="ORF">CRENPOLYSF2_90012</name>
</gene>
<proteinExistence type="predicted"/>
<keyword evidence="2" id="KW-1185">Reference proteome</keyword>
<reference evidence="2" key="1">
    <citation type="submission" date="2017-02" db="EMBL/GenBank/DDBJ databases">
        <authorList>
            <person name="Daims H."/>
        </authorList>
    </citation>
    <scope>NUCLEOTIDE SEQUENCE [LARGE SCALE GENOMIC DNA]</scope>
</reference>
<evidence type="ECO:0000313" key="2">
    <source>
        <dbReference type="Proteomes" id="UP000195442"/>
    </source>
</evidence>